<dbReference type="PROSITE" id="PS00018">
    <property type="entry name" value="EF_HAND_1"/>
    <property type="match status" value="1"/>
</dbReference>
<dbReference type="InterPro" id="IPR011992">
    <property type="entry name" value="EF-hand-dom_pair"/>
</dbReference>
<dbReference type="GO" id="GO:0060170">
    <property type="term" value="C:ciliary membrane"/>
    <property type="evidence" value="ECO:0007669"/>
    <property type="project" value="TreeGrafter"/>
</dbReference>
<dbReference type="PANTHER" id="PTHR46819:SF1">
    <property type="entry name" value="EF-HAND CALCIUM-BINDING DOMAIN-CONTAINING PROTEIN 7"/>
    <property type="match status" value="1"/>
</dbReference>
<dbReference type="Proteomes" id="UP000887578">
    <property type="component" value="Unplaced"/>
</dbReference>
<keyword evidence="4" id="KW-0106">Calcium</keyword>
<feature type="compositionally biased region" description="Polar residues" evidence="6">
    <location>
        <begin position="452"/>
        <end position="463"/>
    </location>
</feature>
<evidence type="ECO:0000256" key="2">
    <source>
        <dbReference type="ARBA" id="ARBA00022723"/>
    </source>
</evidence>
<dbReference type="WBParaSite" id="PDA_v2.g8825.t1">
    <property type="protein sequence ID" value="PDA_v2.g8825.t1"/>
    <property type="gene ID" value="PDA_v2.g8825"/>
</dbReference>
<evidence type="ECO:0000256" key="3">
    <source>
        <dbReference type="ARBA" id="ARBA00022737"/>
    </source>
</evidence>
<dbReference type="GO" id="GO:1903569">
    <property type="term" value="P:positive regulation of protein localization to ciliary membrane"/>
    <property type="evidence" value="ECO:0007669"/>
    <property type="project" value="TreeGrafter"/>
</dbReference>
<accession>A0A914RB22</accession>
<feature type="region of interest" description="Disordered" evidence="6">
    <location>
        <begin position="451"/>
        <end position="476"/>
    </location>
</feature>
<reference evidence="8" key="1">
    <citation type="submission" date="2022-11" db="UniProtKB">
        <authorList>
            <consortium name="WormBaseParasite"/>
        </authorList>
    </citation>
    <scope>IDENTIFICATION</scope>
</reference>
<organism evidence="7 8">
    <name type="scientific">Panagrolaimus davidi</name>
    <dbReference type="NCBI Taxonomy" id="227884"/>
    <lineage>
        <taxon>Eukaryota</taxon>
        <taxon>Metazoa</taxon>
        <taxon>Ecdysozoa</taxon>
        <taxon>Nematoda</taxon>
        <taxon>Chromadorea</taxon>
        <taxon>Rhabditida</taxon>
        <taxon>Tylenchina</taxon>
        <taxon>Panagrolaimomorpha</taxon>
        <taxon>Panagrolaimoidea</taxon>
        <taxon>Panagrolaimidae</taxon>
        <taxon>Panagrolaimus</taxon>
    </lineage>
</organism>
<dbReference type="InterPro" id="IPR018247">
    <property type="entry name" value="EF_Hand_1_Ca_BS"/>
</dbReference>
<evidence type="ECO:0000313" key="7">
    <source>
        <dbReference type="Proteomes" id="UP000887578"/>
    </source>
</evidence>
<keyword evidence="7" id="KW-1185">Reference proteome</keyword>
<protein>
    <submittedName>
        <fullName evidence="8">EF-hand domain-containing protein</fullName>
    </submittedName>
</protein>
<feature type="compositionally biased region" description="Acidic residues" evidence="6">
    <location>
        <begin position="42"/>
        <end position="51"/>
    </location>
</feature>
<comment type="subcellular location">
    <subcellularLocation>
        <location evidence="1">Membrane</location>
    </subcellularLocation>
</comment>
<dbReference type="GO" id="GO:0098797">
    <property type="term" value="C:plasma membrane protein complex"/>
    <property type="evidence" value="ECO:0007669"/>
    <property type="project" value="TreeGrafter"/>
</dbReference>
<sequence length="476" mass="55093">MYFSIPVLDASLSESNNDYESSVFYDDQQIIPTINQDGASLTDDEDEEDEYGINHNGKHFSHETLSLSLAQRSMVLDHQNNHQRQPSTASSDIQQQHLLKSVTKSIALQKHNGQNHSVGHVFTFHEVRNLRIEVRINDKIESELHRFENAIYGILTRMETEKIIALTVRKKGNSIATEKLTLLPGTYLFKINFCRRIPDSIPRRRYAIKEPTTGKLTSQYRLYTMNIFDVFDLNDDQVLDFREFSLYNILSGGGNFEAEEWKALIENFDHRDDGLTLKAFVEMHHMEAESYETDDLKDMWLSVAELGFDEGFEPSKCCPVFIDYYLSDDEIFIERYDTEHWKKNNLEDEKMAEWYWNNGSTLPYLKNTALRLWKNDYYGALVAGPTPEPTRYELTVAGSKNVNLLVGSDLLINRTIEANTFETLLIGLAVDASHDWFISVRKQRRDRLISSEVPSAMNTQRSSVNHDHLHQLNNEK</sequence>
<proteinExistence type="predicted"/>
<evidence type="ECO:0000256" key="4">
    <source>
        <dbReference type="ARBA" id="ARBA00022837"/>
    </source>
</evidence>
<evidence type="ECO:0000256" key="1">
    <source>
        <dbReference type="ARBA" id="ARBA00004370"/>
    </source>
</evidence>
<feature type="region of interest" description="Disordered" evidence="6">
    <location>
        <begin position="38"/>
        <end position="57"/>
    </location>
</feature>
<keyword evidence="2" id="KW-0479">Metal-binding</keyword>
<dbReference type="SUPFAM" id="SSF47473">
    <property type="entry name" value="EF-hand"/>
    <property type="match status" value="1"/>
</dbReference>
<name>A0A914RB22_9BILA</name>
<keyword evidence="5" id="KW-0472">Membrane</keyword>
<dbReference type="Gene3D" id="1.10.238.10">
    <property type="entry name" value="EF-hand"/>
    <property type="match status" value="1"/>
</dbReference>
<feature type="compositionally biased region" description="Basic and acidic residues" evidence="6">
    <location>
        <begin position="464"/>
        <end position="476"/>
    </location>
</feature>
<dbReference type="InterPro" id="IPR052266">
    <property type="entry name" value="Miro-EF-hand_domain"/>
</dbReference>
<dbReference type="AlphaFoldDB" id="A0A914RB22"/>
<dbReference type="GO" id="GO:0046872">
    <property type="term" value="F:metal ion binding"/>
    <property type="evidence" value="ECO:0007669"/>
    <property type="project" value="UniProtKB-KW"/>
</dbReference>
<evidence type="ECO:0000256" key="6">
    <source>
        <dbReference type="SAM" id="MobiDB-lite"/>
    </source>
</evidence>
<evidence type="ECO:0000313" key="8">
    <source>
        <dbReference type="WBParaSite" id="PDA_v2.g8825.t1"/>
    </source>
</evidence>
<keyword evidence="3" id="KW-0677">Repeat</keyword>
<evidence type="ECO:0000256" key="5">
    <source>
        <dbReference type="ARBA" id="ARBA00023136"/>
    </source>
</evidence>
<dbReference type="PANTHER" id="PTHR46819">
    <property type="entry name" value="EF-HAND CALCIUM-BINDING DOMAIN-CONTAINING PROTEIN 7"/>
    <property type="match status" value="1"/>
</dbReference>